<protein>
    <submittedName>
        <fullName evidence="1">Uncharacterized protein</fullName>
    </submittedName>
</protein>
<dbReference type="Proteomes" id="UP000183567">
    <property type="component" value="Unassembled WGS sequence"/>
</dbReference>
<comment type="caution">
    <text evidence="1">The sequence shown here is derived from an EMBL/GenBank/DDBJ whole genome shotgun (WGS) entry which is preliminary data.</text>
</comment>
<reference evidence="1 2" key="1">
    <citation type="submission" date="2016-03" db="EMBL/GenBank/DDBJ databases">
        <title>Comparative genomics of the ectomycorrhizal sister species Rhizopogon vinicolor and Rhizopogon vesiculosus (Basidiomycota: Boletales) reveals a divergence of the mating type B locus.</title>
        <authorList>
            <person name="Mujic A.B."/>
            <person name="Kuo A."/>
            <person name="Tritt A."/>
            <person name="Lipzen A."/>
            <person name="Chen C."/>
            <person name="Johnson J."/>
            <person name="Sharma A."/>
            <person name="Barry K."/>
            <person name="Grigoriev I.V."/>
            <person name="Spatafora J.W."/>
        </authorList>
    </citation>
    <scope>NUCLEOTIDE SEQUENCE [LARGE SCALE GENOMIC DNA]</scope>
    <source>
        <strain evidence="1 2">AM-OR11-056</strain>
    </source>
</reference>
<dbReference type="OrthoDB" id="756370at2759"/>
<dbReference type="EMBL" id="LVVM01000479">
    <property type="protein sequence ID" value="OJA20629.1"/>
    <property type="molecule type" value="Genomic_DNA"/>
</dbReference>
<name>A0A1J8QI84_9AGAM</name>
<evidence type="ECO:0000313" key="2">
    <source>
        <dbReference type="Proteomes" id="UP000183567"/>
    </source>
</evidence>
<proteinExistence type="predicted"/>
<organism evidence="1 2">
    <name type="scientific">Rhizopogon vesiculosus</name>
    <dbReference type="NCBI Taxonomy" id="180088"/>
    <lineage>
        <taxon>Eukaryota</taxon>
        <taxon>Fungi</taxon>
        <taxon>Dikarya</taxon>
        <taxon>Basidiomycota</taxon>
        <taxon>Agaricomycotina</taxon>
        <taxon>Agaricomycetes</taxon>
        <taxon>Agaricomycetidae</taxon>
        <taxon>Boletales</taxon>
        <taxon>Suillineae</taxon>
        <taxon>Rhizopogonaceae</taxon>
        <taxon>Rhizopogon</taxon>
    </lineage>
</organism>
<feature type="non-terminal residue" evidence="1">
    <location>
        <position position="1"/>
    </location>
</feature>
<dbReference type="AlphaFoldDB" id="A0A1J8QI84"/>
<sequence>QPIIAPSIPLAGPLLVGTATGLIYLYDVTSHRLLRTISTYNAISISHFATMLKVPDLMRHISLSQSRKFLRYKGCHSQSPRVFRSPGAMGALEPSSASGAKLEAEIHNLRERHGKAKGTNDVMWKTVVQKVMAQEYLRMAAIATGLIHLDDIASHQLLRTISSHKNMSISHLATMLKTPDVIGNISPSRDSPMQKDVIPVRPVVPFHRMKDAKEGRRVKS</sequence>
<gene>
    <name evidence="1" type="ORF">AZE42_11158</name>
</gene>
<keyword evidence="2" id="KW-1185">Reference proteome</keyword>
<accession>A0A1J8QI84</accession>
<dbReference type="STRING" id="180088.A0A1J8QI84"/>
<evidence type="ECO:0000313" key="1">
    <source>
        <dbReference type="EMBL" id="OJA20629.1"/>
    </source>
</evidence>